<comment type="caution">
    <text evidence="1">The sequence shown here is derived from an EMBL/GenBank/DDBJ whole genome shotgun (WGS) entry which is preliminary data.</text>
</comment>
<sequence length="39" mass="4609">EYDICLAQYSQQMALAPINQNQTKPNQFLHLHFIKLTTF</sequence>
<keyword evidence="2" id="KW-1185">Reference proteome</keyword>
<dbReference type="Proteomes" id="UP000499080">
    <property type="component" value="Unassembled WGS sequence"/>
</dbReference>
<gene>
    <name evidence="1" type="ORF">AVEN_258580_1</name>
</gene>
<dbReference type="EMBL" id="BGPR01017618">
    <property type="protein sequence ID" value="GBN76698.1"/>
    <property type="molecule type" value="Genomic_DNA"/>
</dbReference>
<feature type="non-terminal residue" evidence="1">
    <location>
        <position position="1"/>
    </location>
</feature>
<evidence type="ECO:0000313" key="1">
    <source>
        <dbReference type="EMBL" id="GBN76698.1"/>
    </source>
</evidence>
<proteinExistence type="predicted"/>
<organism evidence="1 2">
    <name type="scientific">Araneus ventricosus</name>
    <name type="common">Orbweaver spider</name>
    <name type="synonym">Epeira ventricosa</name>
    <dbReference type="NCBI Taxonomy" id="182803"/>
    <lineage>
        <taxon>Eukaryota</taxon>
        <taxon>Metazoa</taxon>
        <taxon>Ecdysozoa</taxon>
        <taxon>Arthropoda</taxon>
        <taxon>Chelicerata</taxon>
        <taxon>Arachnida</taxon>
        <taxon>Araneae</taxon>
        <taxon>Araneomorphae</taxon>
        <taxon>Entelegynae</taxon>
        <taxon>Araneoidea</taxon>
        <taxon>Araneidae</taxon>
        <taxon>Araneus</taxon>
    </lineage>
</organism>
<name>A0A4Y2RM05_ARAVE</name>
<evidence type="ECO:0000313" key="2">
    <source>
        <dbReference type="Proteomes" id="UP000499080"/>
    </source>
</evidence>
<reference evidence="1 2" key="1">
    <citation type="journal article" date="2019" name="Sci. Rep.">
        <title>Orb-weaving spider Araneus ventricosus genome elucidates the spidroin gene catalogue.</title>
        <authorList>
            <person name="Kono N."/>
            <person name="Nakamura H."/>
            <person name="Ohtoshi R."/>
            <person name="Moran D.A.P."/>
            <person name="Shinohara A."/>
            <person name="Yoshida Y."/>
            <person name="Fujiwara M."/>
            <person name="Mori M."/>
            <person name="Tomita M."/>
            <person name="Arakawa K."/>
        </authorList>
    </citation>
    <scope>NUCLEOTIDE SEQUENCE [LARGE SCALE GENOMIC DNA]</scope>
</reference>
<accession>A0A4Y2RM05</accession>
<dbReference type="AlphaFoldDB" id="A0A4Y2RM05"/>
<protein>
    <submittedName>
        <fullName evidence="1">Uncharacterized protein</fullName>
    </submittedName>
</protein>